<keyword evidence="14" id="KW-0732">Signal</keyword>
<dbReference type="GO" id="GO:0005886">
    <property type="term" value="C:plasma membrane"/>
    <property type="evidence" value="ECO:0007669"/>
    <property type="project" value="UniProtKB-SubCell"/>
</dbReference>
<evidence type="ECO:0000256" key="5">
    <source>
        <dbReference type="ARBA" id="ARBA00022750"/>
    </source>
</evidence>
<dbReference type="MEROPS" id="A01.077"/>
<feature type="disulfide bond" evidence="11">
    <location>
        <begin position="120"/>
        <end position="125"/>
    </location>
</feature>
<comment type="subcellular location">
    <subcellularLocation>
        <location evidence="1">Cell membrane</location>
    </subcellularLocation>
</comment>
<dbReference type="PANTHER" id="PTHR47966">
    <property type="entry name" value="BETA-SITE APP-CLEAVING ENZYME, ISOFORM A-RELATED"/>
    <property type="match status" value="1"/>
</dbReference>
<evidence type="ECO:0000256" key="14">
    <source>
        <dbReference type="SAM" id="SignalP"/>
    </source>
</evidence>
<organism evidence="16 17">
    <name type="scientific">Macrophomina phaseolina (strain MS6)</name>
    <name type="common">Charcoal rot fungus</name>
    <dbReference type="NCBI Taxonomy" id="1126212"/>
    <lineage>
        <taxon>Eukaryota</taxon>
        <taxon>Fungi</taxon>
        <taxon>Dikarya</taxon>
        <taxon>Ascomycota</taxon>
        <taxon>Pezizomycotina</taxon>
        <taxon>Dothideomycetes</taxon>
        <taxon>Dothideomycetes incertae sedis</taxon>
        <taxon>Botryosphaeriales</taxon>
        <taxon>Botryosphaeriaceae</taxon>
        <taxon>Macrophomina</taxon>
    </lineage>
</organism>
<dbReference type="InterPro" id="IPR001969">
    <property type="entry name" value="Aspartic_peptidase_AS"/>
</dbReference>
<dbReference type="InterPro" id="IPR001461">
    <property type="entry name" value="Aspartic_peptidase_A1"/>
</dbReference>
<keyword evidence="6 12" id="KW-0378">Hydrolase</keyword>
<feature type="active site" evidence="10">
    <location>
        <position position="107"/>
    </location>
</feature>
<evidence type="ECO:0000256" key="10">
    <source>
        <dbReference type="PIRSR" id="PIRSR601461-1"/>
    </source>
</evidence>
<gene>
    <name evidence="16" type="ORF">MPH_00827</name>
</gene>
<feature type="signal peptide" evidence="14">
    <location>
        <begin position="1"/>
        <end position="22"/>
    </location>
</feature>
<evidence type="ECO:0000256" key="12">
    <source>
        <dbReference type="RuleBase" id="RU000454"/>
    </source>
</evidence>
<feature type="active site" evidence="10">
    <location>
        <position position="293"/>
    </location>
</feature>
<feature type="compositionally biased region" description="Low complexity" evidence="13">
    <location>
        <begin position="401"/>
        <end position="438"/>
    </location>
</feature>
<keyword evidence="11" id="KW-1015">Disulfide bond</keyword>
<reference evidence="16 17" key="1">
    <citation type="journal article" date="2012" name="BMC Genomics">
        <title>Tools to kill: Genome of one of the most destructive plant pathogenic fungi Macrophomina phaseolina.</title>
        <authorList>
            <person name="Islam M.S."/>
            <person name="Haque M.S."/>
            <person name="Islam M.M."/>
            <person name="Emdad E.M."/>
            <person name="Halim A."/>
            <person name="Hossen Q.M.M."/>
            <person name="Hossain M.Z."/>
            <person name="Ahmed B."/>
            <person name="Rahim S."/>
            <person name="Rahman M.S."/>
            <person name="Alam M.M."/>
            <person name="Hou S."/>
            <person name="Wan X."/>
            <person name="Saito J.A."/>
            <person name="Alam M."/>
        </authorList>
    </citation>
    <scope>NUCLEOTIDE SEQUENCE [LARGE SCALE GENOMIC DNA]</scope>
    <source>
        <strain evidence="16 17">MS6</strain>
    </source>
</reference>
<evidence type="ECO:0000259" key="15">
    <source>
        <dbReference type="PROSITE" id="PS51767"/>
    </source>
</evidence>
<protein>
    <submittedName>
        <fullName evidence="16">Peptidase A1</fullName>
    </submittedName>
</protein>
<evidence type="ECO:0000313" key="16">
    <source>
        <dbReference type="EMBL" id="EKG21907.1"/>
    </source>
</evidence>
<dbReference type="PANTHER" id="PTHR47966:SF75">
    <property type="entry name" value="ENDOPEPTIDASE (CTSD), PUTATIVE (AFU_ORTHOLOGUE AFUA_4G07040)-RELATED"/>
    <property type="match status" value="1"/>
</dbReference>
<dbReference type="VEuPathDB" id="FungiDB:MPH_00827"/>
<evidence type="ECO:0000256" key="13">
    <source>
        <dbReference type="SAM" id="MobiDB-lite"/>
    </source>
</evidence>
<keyword evidence="9" id="KW-0449">Lipoprotein</keyword>
<keyword evidence="5 12" id="KW-0064">Aspartyl protease</keyword>
<dbReference type="InParanoid" id="K2SAI9"/>
<dbReference type="FunFam" id="2.40.70.10:FF:000060">
    <property type="entry name" value="Aspartic-type endopeptidase ctsD"/>
    <property type="match status" value="1"/>
</dbReference>
<dbReference type="Pfam" id="PF00026">
    <property type="entry name" value="Asp"/>
    <property type="match status" value="1"/>
</dbReference>
<dbReference type="Gene3D" id="2.40.70.10">
    <property type="entry name" value="Acid Proteases"/>
    <property type="match status" value="2"/>
</dbReference>
<evidence type="ECO:0000256" key="9">
    <source>
        <dbReference type="ARBA" id="ARBA00023288"/>
    </source>
</evidence>
<dbReference type="STRING" id="1126212.K2SAI9"/>
<dbReference type="InterPro" id="IPR021109">
    <property type="entry name" value="Peptidase_aspartic_dom_sf"/>
</dbReference>
<comment type="caution">
    <text evidence="16">The sequence shown here is derived from an EMBL/GenBank/DDBJ whole genome shotgun (WGS) entry which is preliminary data.</text>
</comment>
<evidence type="ECO:0000256" key="3">
    <source>
        <dbReference type="ARBA" id="ARBA00022475"/>
    </source>
</evidence>
<dbReference type="EMBL" id="AHHD01000035">
    <property type="protein sequence ID" value="EKG21907.1"/>
    <property type="molecule type" value="Genomic_DNA"/>
</dbReference>
<feature type="compositionally biased region" description="Low complexity" evidence="13">
    <location>
        <begin position="447"/>
        <end position="459"/>
    </location>
</feature>
<proteinExistence type="inferred from homology"/>
<dbReference type="GO" id="GO:0004190">
    <property type="term" value="F:aspartic-type endopeptidase activity"/>
    <property type="evidence" value="ECO:0007669"/>
    <property type="project" value="UniProtKB-KW"/>
</dbReference>
<dbReference type="eggNOG" id="KOG1339">
    <property type="taxonomic scope" value="Eukaryota"/>
</dbReference>
<keyword evidence="8" id="KW-0325">Glycoprotein</keyword>
<dbReference type="PROSITE" id="PS51767">
    <property type="entry name" value="PEPTIDASE_A1"/>
    <property type="match status" value="1"/>
</dbReference>
<keyword evidence="4 12" id="KW-0645">Protease</keyword>
<dbReference type="InterPro" id="IPR034164">
    <property type="entry name" value="Pepsin-like_dom"/>
</dbReference>
<keyword evidence="3" id="KW-1003">Cell membrane</keyword>
<accession>K2SAI9</accession>
<name>K2SAI9_MACPH</name>
<evidence type="ECO:0000256" key="4">
    <source>
        <dbReference type="ARBA" id="ARBA00022670"/>
    </source>
</evidence>
<dbReference type="OrthoDB" id="660550at2759"/>
<comment type="similarity">
    <text evidence="2 12">Belongs to the peptidase A1 family.</text>
</comment>
<evidence type="ECO:0000256" key="11">
    <source>
        <dbReference type="PIRSR" id="PIRSR601461-2"/>
    </source>
</evidence>
<feature type="region of interest" description="Disordered" evidence="13">
    <location>
        <begin position="401"/>
        <end position="459"/>
    </location>
</feature>
<dbReference type="CDD" id="cd05471">
    <property type="entry name" value="pepsin_like"/>
    <property type="match status" value="1"/>
</dbReference>
<dbReference type="GO" id="GO:0006508">
    <property type="term" value="P:proteolysis"/>
    <property type="evidence" value="ECO:0007669"/>
    <property type="project" value="UniProtKB-KW"/>
</dbReference>
<dbReference type="PROSITE" id="PS00141">
    <property type="entry name" value="ASP_PROTEASE"/>
    <property type="match status" value="1"/>
</dbReference>
<dbReference type="HOGENOM" id="CLU_013253_10_1_1"/>
<dbReference type="AlphaFoldDB" id="K2SAI9"/>
<evidence type="ECO:0000256" key="6">
    <source>
        <dbReference type="ARBA" id="ARBA00022801"/>
    </source>
</evidence>
<evidence type="ECO:0000313" key="17">
    <source>
        <dbReference type="Proteomes" id="UP000007129"/>
    </source>
</evidence>
<dbReference type="PRINTS" id="PR00792">
    <property type="entry name" value="PEPSIN"/>
</dbReference>
<feature type="domain" description="Peptidase A1" evidence="15">
    <location>
        <begin position="89"/>
        <end position="398"/>
    </location>
</feature>
<dbReference type="SUPFAM" id="SSF50630">
    <property type="entry name" value="Acid proteases"/>
    <property type="match status" value="1"/>
</dbReference>
<evidence type="ECO:0000256" key="2">
    <source>
        <dbReference type="ARBA" id="ARBA00007447"/>
    </source>
</evidence>
<evidence type="ECO:0000256" key="1">
    <source>
        <dbReference type="ARBA" id="ARBA00004236"/>
    </source>
</evidence>
<feature type="chain" id="PRO_5003864401" evidence="14">
    <location>
        <begin position="23"/>
        <end position="509"/>
    </location>
</feature>
<dbReference type="InterPro" id="IPR033121">
    <property type="entry name" value="PEPTIDASE_A1"/>
</dbReference>
<keyword evidence="7" id="KW-0472">Membrane</keyword>
<dbReference type="Proteomes" id="UP000007129">
    <property type="component" value="Unassembled WGS sequence"/>
</dbReference>
<evidence type="ECO:0000256" key="8">
    <source>
        <dbReference type="ARBA" id="ARBA00023180"/>
    </source>
</evidence>
<sequence length="509" mass="52694">MLSSRFLAICATAYSALPLAAAFYPYAFEASADISRHEPQPDASSGSSFTVPIRRTPVRRDNQFNVVAANEPSQSNSVAVDTDGSDFSYFSTFKFGSSQTEYYLLLDSGAANTWVMGSDCGTDSCAKHNTLGTADSSSLKVTSSTFSIAYGTGNVNGTIASDQVHVSNFTVDLTFGLAEYASNEFSSYPMDGILGLGRADKTNNDVTDGTIMDALAEASLIPEKLYGIHLSRSSDDLKDGELTFGATNPDRYDGDLAWTSTLDNDRGFWEIPIADAAFDGTSAGLTDRTAIIDTGTSYILVPGGDAAALHKLIPQSSQNGEIFTIPCSTTQPLQLTFGDVAYNISSKDYVGNNLGGSNCQSNIIGRRTFGEKQWLVGAVFLKNVYTAFDYDNSRIGFGTKSSGSAMAESSASPTSTSSTSSSPSSPSGSAAATSSNTPFVSEGGSGSQSASSSGSGSASAAASSATQSSAASGSVGQDGLGLGFGQPLTNAKAGALPLLVALLYLMVVF</sequence>
<evidence type="ECO:0000256" key="7">
    <source>
        <dbReference type="ARBA" id="ARBA00023136"/>
    </source>
</evidence>